<dbReference type="AlphaFoldDB" id="A0A2P2NXV6"/>
<evidence type="ECO:0000313" key="1">
    <source>
        <dbReference type="EMBL" id="MBX47284.1"/>
    </source>
</evidence>
<sequence length="28" mass="3288">MEGNWLKLLLKLSSINYNTLRSITSYQT</sequence>
<protein>
    <submittedName>
        <fullName evidence="1">Uncharacterized protein</fullName>
    </submittedName>
</protein>
<proteinExistence type="predicted"/>
<reference evidence="1" key="1">
    <citation type="submission" date="2018-02" db="EMBL/GenBank/DDBJ databases">
        <title>Rhizophora mucronata_Transcriptome.</title>
        <authorList>
            <person name="Meera S.P."/>
            <person name="Sreeshan A."/>
            <person name="Augustine A."/>
        </authorList>
    </citation>
    <scope>NUCLEOTIDE SEQUENCE</scope>
    <source>
        <tissue evidence="1">Leaf</tissue>
    </source>
</reference>
<accession>A0A2P2NXV6</accession>
<organism evidence="1">
    <name type="scientific">Rhizophora mucronata</name>
    <name type="common">Asiatic mangrove</name>
    <dbReference type="NCBI Taxonomy" id="61149"/>
    <lineage>
        <taxon>Eukaryota</taxon>
        <taxon>Viridiplantae</taxon>
        <taxon>Streptophyta</taxon>
        <taxon>Embryophyta</taxon>
        <taxon>Tracheophyta</taxon>
        <taxon>Spermatophyta</taxon>
        <taxon>Magnoliopsida</taxon>
        <taxon>eudicotyledons</taxon>
        <taxon>Gunneridae</taxon>
        <taxon>Pentapetalae</taxon>
        <taxon>rosids</taxon>
        <taxon>fabids</taxon>
        <taxon>Malpighiales</taxon>
        <taxon>Rhizophoraceae</taxon>
        <taxon>Rhizophora</taxon>
    </lineage>
</organism>
<dbReference type="EMBL" id="GGEC01066800">
    <property type="protein sequence ID" value="MBX47284.1"/>
    <property type="molecule type" value="Transcribed_RNA"/>
</dbReference>
<name>A0A2P2NXV6_RHIMU</name>